<dbReference type="InterPro" id="IPR015421">
    <property type="entry name" value="PyrdxlP-dep_Trfase_major"/>
</dbReference>
<evidence type="ECO:0000313" key="7">
    <source>
        <dbReference type="EMBL" id="VYT27632.1"/>
    </source>
</evidence>
<comment type="cofactor">
    <cofactor evidence="1">
        <name>pyridoxal 5'-phosphate</name>
        <dbReference type="ChEBI" id="CHEBI:597326"/>
    </cofactor>
</comment>
<sequence>MKQVIYKERKQTDCVKWDGCKEKFGMEELLPLWVADMDFEAPVCVKEALKNYVDFGVYGYYQPPKAYFEAFENWEEKYHDYKVEDQWIRFAPGVVPAFNWLIQILTKEKDGVIIMSPVYYPFRDAIINNERMLVESPLSRTKEGYEIDYVDFEQKIQKNDVKLFIFCSPHNPVGRVWTAKEIKKVLDICKRHHVYVLADEIHQDIVMSEYRQITAATTGDYDDILVTLTAATKTFNLAGCQNSIVIIPNEKIRDMYDGYLEKIRISSGNAFGYIAVQSAYEGGREWLEEALTIIEDNFKRMKAMLEEKLPKVWIPNLEGTYLMWIDLGAYISPKRIEEVLQNQCHLAVDYGEWFGGKEYSTFIRVNLATKWENIEMAADQLIKALIKDEK</sequence>
<dbReference type="NCBIfam" id="TIGR04350">
    <property type="entry name" value="C_S_lyase_PatB"/>
    <property type="match status" value="1"/>
</dbReference>
<feature type="domain" description="Aminotransferase class I/classII large" evidence="6">
    <location>
        <begin position="31"/>
        <end position="381"/>
    </location>
</feature>
<reference evidence="7" key="1">
    <citation type="submission" date="2019-11" db="EMBL/GenBank/DDBJ databases">
        <authorList>
            <person name="Feng L."/>
        </authorList>
    </citation>
    <scope>NUCLEOTIDE SEQUENCE</scope>
    <source>
        <strain evidence="7">CnexileLFYP112</strain>
    </source>
</reference>
<dbReference type="GO" id="GO:0030170">
    <property type="term" value="F:pyridoxal phosphate binding"/>
    <property type="evidence" value="ECO:0007669"/>
    <property type="project" value="InterPro"/>
</dbReference>
<dbReference type="InterPro" id="IPR027619">
    <property type="entry name" value="C-S_lyase_PatB-like"/>
</dbReference>
<dbReference type="InterPro" id="IPR004839">
    <property type="entry name" value="Aminotransferase_I/II_large"/>
</dbReference>
<evidence type="ECO:0000256" key="3">
    <source>
        <dbReference type="ARBA" id="ARBA00022898"/>
    </source>
</evidence>
<accession>A0A6N2VFE6</accession>
<evidence type="ECO:0000256" key="5">
    <source>
        <dbReference type="ARBA" id="ARBA00037974"/>
    </source>
</evidence>
<dbReference type="InterPro" id="IPR051798">
    <property type="entry name" value="Class-II_PLP-Dep_Aminotrans"/>
</dbReference>
<dbReference type="EC" id="4.4.1.13" evidence="2"/>
<dbReference type="Gene3D" id="3.40.640.10">
    <property type="entry name" value="Type I PLP-dependent aspartate aminotransferase-like (Major domain)"/>
    <property type="match status" value="1"/>
</dbReference>
<dbReference type="EMBL" id="CACRTG010000025">
    <property type="protein sequence ID" value="VYT27632.1"/>
    <property type="molecule type" value="Genomic_DNA"/>
</dbReference>
<keyword evidence="4 7" id="KW-0456">Lyase</keyword>
<evidence type="ECO:0000256" key="1">
    <source>
        <dbReference type="ARBA" id="ARBA00001933"/>
    </source>
</evidence>
<evidence type="ECO:0000259" key="6">
    <source>
        <dbReference type="Pfam" id="PF00155"/>
    </source>
</evidence>
<dbReference type="GO" id="GO:0047804">
    <property type="term" value="F:cysteine-S-conjugate beta-lyase activity"/>
    <property type="evidence" value="ECO:0007669"/>
    <property type="project" value="UniProtKB-EC"/>
</dbReference>
<comment type="similarity">
    <text evidence="5">Belongs to the class-II pyridoxal-phosphate-dependent aminotransferase family. MalY/PatB cystathionine beta-lyase subfamily.</text>
</comment>
<dbReference type="PANTHER" id="PTHR43525">
    <property type="entry name" value="PROTEIN MALY"/>
    <property type="match status" value="1"/>
</dbReference>
<gene>
    <name evidence="7" type="primary">patB_2</name>
    <name evidence="7" type="ORF">CNLFYP112_02603</name>
</gene>
<keyword evidence="3" id="KW-0663">Pyridoxal phosphate</keyword>
<protein>
    <recommendedName>
        <fullName evidence="2">cysteine-S-conjugate beta-lyase</fullName>
        <ecNumber evidence="2">4.4.1.13</ecNumber>
    </recommendedName>
</protein>
<organism evidence="7">
    <name type="scientific">[Clostridium] nexile</name>
    <dbReference type="NCBI Taxonomy" id="29361"/>
    <lineage>
        <taxon>Bacteria</taxon>
        <taxon>Bacillati</taxon>
        <taxon>Bacillota</taxon>
        <taxon>Clostridia</taxon>
        <taxon>Lachnospirales</taxon>
        <taxon>Lachnospiraceae</taxon>
        <taxon>Tyzzerella</taxon>
    </lineage>
</organism>
<dbReference type="AlphaFoldDB" id="A0A6N2VFE6"/>
<proteinExistence type="inferred from homology"/>
<dbReference type="PANTHER" id="PTHR43525:SF1">
    <property type="entry name" value="PROTEIN MALY"/>
    <property type="match status" value="1"/>
</dbReference>
<evidence type="ECO:0000256" key="2">
    <source>
        <dbReference type="ARBA" id="ARBA00012224"/>
    </source>
</evidence>
<dbReference type="CDD" id="cd00609">
    <property type="entry name" value="AAT_like"/>
    <property type="match status" value="1"/>
</dbReference>
<dbReference type="InterPro" id="IPR015422">
    <property type="entry name" value="PyrdxlP-dep_Trfase_small"/>
</dbReference>
<name>A0A6N2VFE6_9FIRM</name>
<dbReference type="Pfam" id="PF00155">
    <property type="entry name" value="Aminotran_1_2"/>
    <property type="match status" value="1"/>
</dbReference>
<evidence type="ECO:0000256" key="4">
    <source>
        <dbReference type="ARBA" id="ARBA00023239"/>
    </source>
</evidence>
<dbReference type="Gene3D" id="3.90.1150.10">
    <property type="entry name" value="Aspartate Aminotransferase, domain 1"/>
    <property type="match status" value="1"/>
</dbReference>
<dbReference type="InterPro" id="IPR015424">
    <property type="entry name" value="PyrdxlP-dep_Trfase"/>
</dbReference>
<dbReference type="SUPFAM" id="SSF53383">
    <property type="entry name" value="PLP-dependent transferases"/>
    <property type="match status" value="1"/>
</dbReference>